<gene>
    <name evidence="1" type="ORF">GFSPODELE1_LOCUS6681</name>
</gene>
<protein>
    <submittedName>
        <fullName evidence="1">Uncharacterized protein</fullName>
    </submittedName>
</protein>
<dbReference type="Proteomes" id="UP001497453">
    <property type="component" value="Chromosome 4"/>
</dbReference>
<name>A0ABP1DJX4_9APHY</name>
<evidence type="ECO:0000313" key="1">
    <source>
        <dbReference type="EMBL" id="CAL1708075.1"/>
    </source>
</evidence>
<keyword evidence="2" id="KW-1185">Reference proteome</keyword>
<proteinExistence type="predicted"/>
<accession>A0ABP1DJX4</accession>
<dbReference type="EMBL" id="OZ037947">
    <property type="protein sequence ID" value="CAL1708075.1"/>
    <property type="molecule type" value="Genomic_DNA"/>
</dbReference>
<reference evidence="2" key="1">
    <citation type="submission" date="2024-04" db="EMBL/GenBank/DDBJ databases">
        <authorList>
            <person name="Shaw F."/>
            <person name="Minotto A."/>
        </authorList>
    </citation>
    <scope>NUCLEOTIDE SEQUENCE [LARGE SCALE GENOMIC DNA]</scope>
</reference>
<evidence type="ECO:0000313" key="2">
    <source>
        <dbReference type="Proteomes" id="UP001497453"/>
    </source>
</evidence>
<organism evidence="1 2">
    <name type="scientific">Somion occarium</name>
    <dbReference type="NCBI Taxonomy" id="3059160"/>
    <lineage>
        <taxon>Eukaryota</taxon>
        <taxon>Fungi</taxon>
        <taxon>Dikarya</taxon>
        <taxon>Basidiomycota</taxon>
        <taxon>Agaricomycotina</taxon>
        <taxon>Agaricomycetes</taxon>
        <taxon>Polyporales</taxon>
        <taxon>Cerrenaceae</taxon>
        <taxon>Somion</taxon>
    </lineage>
</organism>
<sequence>MESPVDSDMGSSIGDLPPFVSYVDVMHRVKLRLEVNGPDDLEQILFHMEQHSSPASQEQLSTPQACGVCSRLDCVDGHAVDPDECHYHEAIFSFPKEQELSYATCATYLKQIVRFLTWEDHSMARCKVTLRGLYFPLEILKSIRRASIPVRKLALVDCTFGSRKEFFTLLCILPGFSRLDLIRTTWTQVDHRNDVNDDKGLALATRNFLGLKVETIDPSDLRAVYPLLDIDREDSGLSLSFCKLSVSWNAKWDERIAQDFKKTFPLTRFGYLRRLRVEVGINPILHGSNLGWILSLLPENIRPKQEGPTRGWLKAVQFDCSDMDPNTFKWPVWDDIERRLLKLRTNETGSGVTTVQFKAPRGLSAAYTQALLCKRLPNLTQARPAVAFLEQFFPNVFLPVVDADSAFVDNES</sequence>